<dbReference type="InterPro" id="IPR015720">
    <property type="entry name" value="Emp24-like"/>
</dbReference>
<dbReference type="InterPro" id="IPR009038">
    <property type="entry name" value="GOLD_dom"/>
</dbReference>
<reference evidence="11 12" key="1">
    <citation type="journal article" date="2016" name="Genome Biol. Evol.">
        <title>Divergent and convergent evolution of fungal pathogenicity.</title>
        <authorList>
            <person name="Shang Y."/>
            <person name="Xiao G."/>
            <person name="Zheng P."/>
            <person name="Cen K."/>
            <person name="Zhan S."/>
            <person name="Wang C."/>
        </authorList>
    </citation>
    <scope>NUCLEOTIDE SEQUENCE [LARGE SCALE GENOMIC DNA]</scope>
    <source>
        <strain evidence="11 12">ARSEF 7405</strain>
    </source>
</reference>
<comment type="similarity">
    <text evidence="2 7">Belongs to the EMP24/GP25L family.</text>
</comment>
<dbReference type="PROSITE" id="PS50866">
    <property type="entry name" value="GOLD"/>
    <property type="match status" value="1"/>
</dbReference>
<dbReference type="AlphaFoldDB" id="A0A166NZ84"/>
<feature type="domain" description="GOLD" evidence="10">
    <location>
        <begin position="36"/>
        <end position="126"/>
    </location>
</feature>
<keyword evidence="6 8" id="KW-0472">Membrane</keyword>
<evidence type="ECO:0000256" key="2">
    <source>
        <dbReference type="ARBA" id="ARBA00007104"/>
    </source>
</evidence>
<dbReference type="VEuPathDB" id="FungiDB:AAP_02242"/>
<dbReference type="Proteomes" id="UP000242877">
    <property type="component" value="Unassembled WGS sequence"/>
</dbReference>
<gene>
    <name evidence="11" type="ORF">AAP_02242</name>
</gene>
<dbReference type="PANTHER" id="PTHR22811">
    <property type="entry name" value="TRANSMEMBRANE EMP24 DOMAIN-CONTAINING PROTEIN"/>
    <property type="match status" value="1"/>
</dbReference>
<dbReference type="GO" id="GO:0030134">
    <property type="term" value="C:COPII-coated ER to Golgi transport vesicle"/>
    <property type="evidence" value="ECO:0007669"/>
    <property type="project" value="EnsemblFungi"/>
</dbReference>
<dbReference type="GO" id="GO:0006888">
    <property type="term" value="P:endoplasmic reticulum to Golgi vesicle-mediated transport"/>
    <property type="evidence" value="ECO:0007669"/>
    <property type="project" value="EnsemblFungi"/>
</dbReference>
<dbReference type="GO" id="GO:0016020">
    <property type="term" value="C:membrane"/>
    <property type="evidence" value="ECO:0007669"/>
    <property type="project" value="UniProtKB-SubCell"/>
</dbReference>
<feature type="transmembrane region" description="Helical" evidence="8">
    <location>
        <begin position="186"/>
        <end position="206"/>
    </location>
</feature>
<evidence type="ECO:0000313" key="12">
    <source>
        <dbReference type="Proteomes" id="UP000242877"/>
    </source>
</evidence>
<feature type="signal peptide" evidence="9">
    <location>
        <begin position="1"/>
        <end position="21"/>
    </location>
</feature>
<dbReference type="OrthoDB" id="759142at2759"/>
<comment type="subcellular location">
    <subcellularLocation>
        <location evidence="1 7">Membrane</location>
        <topology evidence="1 7">Single-pass type I membrane protein</topology>
    </subcellularLocation>
</comment>
<evidence type="ECO:0000256" key="3">
    <source>
        <dbReference type="ARBA" id="ARBA00022692"/>
    </source>
</evidence>
<evidence type="ECO:0000256" key="7">
    <source>
        <dbReference type="RuleBase" id="RU003827"/>
    </source>
</evidence>
<keyword evidence="12" id="KW-1185">Reference proteome</keyword>
<keyword evidence="4 9" id="KW-0732">Signal</keyword>
<name>A0A166NZ84_9EURO</name>
<dbReference type="SMART" id="SM01190">
    <property type="entry name" value="EMP24_GP25L"/>
    <property type="match status" value="1"/>
</dbReference>
<dbReference type="Pfam" id="PF01105">
    <property type="entry name" value="EMP24_GP25L"/>
    <property type="match status" value="1"/>
</dbReference>
<keyword evidence="5 8" id="KW-1133">Transmembrane helix</keyword>
<evidence type="ECO:0000256" key="5">
    <source>
        <dbReference type="ARBA" id="ARBA00022989"/>
    </source>
</evidence>
<organism evidence="11 12">
    <name type="scientific">Ascosphaera apis ARSEF 7405</name>
    <dbReference type="NCBI Taxonomy" id="392613"/>
    <lineage>
        <taxon>Eukaryota</taxon>
        <taxon>Fungi</taxon>
        <taxon>Dikarya</taxon>
        <taxon>Ascomycota</taxon>
        <taxon>Pezizomycotina</taxon>
        <taxon>Eurotiomycetes</taxon>
        <taxon>Eurotiomycetidae</taxon>
        <taxon>Onygenales</taxon>
        <taxon>Ascosphaeraceae</taxon>
        <taxon>Ascosphaera</taxon>
    </lineage>
</organism>
<protein>
    <submittedName>
        <fullName evidence="11">Gold</fullName>
    </submittedName>
</protein>
<accession>A0A166NZ84</accession>
<sequence>MMRSIITFLAVLTALLLPATALKFDLQAQPHGGAHEQCVRNFVGKDQLVVVTAIVGGNRGDGQMVNMHIKDSLGNEYAHPKDVIGEVRQTFTSPAAAVFDVCFENVLVGRAYGAPVYRPVDLDIDIGADARDWSAIQAHEKLKPVEAELRRIEAMVAEVVSEMEYMRIREQKLRDTNESTNERVKWFAYGTMMMLVGLGAWQIFYLRAYFRSKHLI</sequence>
<evidence type="ECO:0000256" key="1">
    <source>
        <dbReference type="ARBA" id="ARBA00004479"/>
    </source>
</evidence>
<evidence type="ECO:0000313" key="11">
    <source>
        <dbReference type="EMBL" id="KZZ93450.1"/>
    </source>
</evidence>
<evidence type="ECO:0000256" key="4">
    <source>
        <dbReference type="ARBA" id="ARBA00022729"/>
    </source>
</evidence>
<evidence type="ECO:0000256" key="8">
    <source>
        <dbReference type="SAM" id="Phobius"/>
    </source>
</evidence>
<feature type="chain" id="PRO_5007878016" evidence="9">
    <location>
        <begin position="22"/>
        <end position="216"/>
    </location>
</feature>
<evidence type="ECO:0000256" key="6">
    <source>
        <dbReference type="ARBA" id="ARBA00023136"/>
    </source>
</evidence>
<dbReference type="EMBL" id="AZGZ01000008">
    <property type="protein sequence ID" value="KZZ93450.1"/>
    <property type="molecule type" value="Genomic_DNA"/>
</dbReference>
<evidence type="ECO:0000259" key="10">
    <source>
        <dbReference type="PROSITE" id="PS50866"/>
    </source>
</evidence>
<evidence type="ECO:0000256" key="9">
    <source>
        <dbReference type="SAM" id="SignalP"/>
    </source>
</evidence>
<proteinExistence type="inferred from homology"/>
<comment type="caution">
    <text evidence="11">The sequence shown here is derived from an EMBL/GenBank/DDBJ whole genome shotgun (WGS) entry which is preliminary data.</text>
</comment>
<keyword evidence="3 7" id="KW-0812">Transmembrane</keyword>